<name>A0A0F9MX04_9ZZZZ</name>
<organism evidence="1">
    <name type="scientific">marine sediment metagenome</name>
    <dbReference type="NCBI Taxonomy" id="412755"/>
    <lineage>
        <taxon>unclassified sequences</taxon>
        <taxon>metagenomes</taxon>
        <taxon>ecological metagenomes</taxon>
    </lineage>
</organism>
<proteinExistence type="predicted"/>
<gene>
    <name evidence="1" type="ORF">LCGC14_1022950</name>
</gene>
<accession>A0A0F9MX04</accession>
<sequence length="268" mass="31423">MAESPANKTAENKPRVVQTLDYCTRSALFDISAGMERYEQFLHWAIEGYRDFHFDLAKEIRVKEIDMLPYKAIDFPDDYVDWVKVGIRCGDIVKTFTHEENMPWIWDQKECEKQAHEVCNLSDATLDNTAGGWYFYNTYNSRGQDQGRLFGLGIKDNGLGYFSISREFKQFQFSIKVASGSKIYLEYIADGIKPCAVTVVNIYAAKLIKLYVHWMRIKFNRSSPKWRIDQAEKYYWDEFDRVGERLLDLTYEDVLQASRDGYMLAPYQ</sequence>
<reference evidence="1" key="1">
    <citation type="journal article" date="2015" name="Nature">
        <title>Complex archaea that bridge the gap between prokaryotes and eukaryotes.</title>
        <authorList>
            <person name="Spang A."/>
            <person name="Saw J.H."/>
            <person name="Jorgensen S.L."/>
            <person name="Zaremba-Niedzwiedzka K."/>
            <person name="Martijn J."/>
            <person name="Lind A.E."/>
            <person name="van Eijk R."/>
            <person name="Schleper C."/>
            <person name="Guy L."/>
            <person name="Ettema T.J."/>
        </authorList>
    </citation>
    <scope>NUCLEOTIDE SEQUENCE</scope>
</reference>
<dbReference type="EMBL" id="LAZR01004099">
    <property type="protein sequence ID" value="KKN11790.1"/>
    <property type="molecule type" value="Genomic_DNA"/>
</dbReference>
<evidence type="ECO:0000313" key="1">
    <source>
        <dbReference type="EMBL" id="KKN11790.1"/>
    </source>
</evidence>
<comment type="caution">
    <text evidence="1">The sequence shown here is derived from an EMBL/GenBank/DDBJ whole genome shotgun (WGS) entry which is preliminary data.</text>
</comment>
<dbReference type="AlphaFoldDB" id="A0A0F9MX04"/>
<protein>
    <submittedName>
        <fullName evidence="1">Uncharacterized protein</fullName>
    </submittedName>
</protein>